<dbReference type="AlphaFoldDB" id="A0A2M6YCF0"/>
<dbReference type="CDD" id="cd00403">
    <property type="entry name" value="Ribosomal_L1"/>
    <property type="match status" value="1"/>
</dbReference>
<dbReference type="PANTHER" id="PTHR36427:SF3">
    <property type="entry name" value="LARGE RIBOSOMAL SUBUNIT PROTEIN UL1M"/>
    <property type="match status" value="1"/>
</dbReference>
<reference evidence="10" key="1">
    <citation type="submission" date="2017-09" db="EMBL/GenBank/DDBJ databases">
        <title>Depth-based differentiation of microbial function through sediment-hosted aquifers and enrichment of novel symbionts in the deep terrestrial subsurface.</title>
        <authorList>
            <person name="Probst A.J."/>
            <person name="Ladd B."/>
            <person name="Jarett J.K."/>
            <person name="Geller-Mcgrath D.E."/>
            <person name="Sieber C.M.K."/>
            <person name="Emerson J.B."/>
            <person name="Anantharaman K."/>
            <person name="Thomas B.C."/>
            <person name="Malmstrom R."/>
            <person name="Stieglmeier M."/>
            <person name="Klingl A."/>
            <person name="Woyke T."/>
            <person name="Ryan C.M."/>
            <person name="Banfield J.F."/>
        </authorList>
    </citation>
    <scope>NUCLEOTIDE SEQUENCE [LARGE SCALE GENOMIC DNA]</scope>
</reference>
<keyword evidence="2" id="KW-0678">Repressor</keyword>
<dbReference type="GO" id="GO:0003723">
    <property type="term" value="F:RNA binding"/>
    <property type="evidence" value="ECO:0007669"/>
    <property type="project" value="InterPro"/>
</dbReference>
<evidence type="ECO:0000256" key="6">
    <source>
        <dbReference type="ARBA" id="ARBA00035241"/>
    </source>
</evidence>
<dbReference type="GO" id="GO:0003735">
    <property type="term" value="F:structural constituent of ribosome"/>
    <property type="evidence" value="ECO:0007669"/>
    <property type="project" value="InterPro"/>
</dbReference>
<evidence type="ECO:0000256" key="4">
    <source>
        <dbReference type="ARBA" id="ARBA00022980"/>
    </source>
</evidence>
<feature type="compositionally biased region" description="Basic and acidic residues" evidence="8">
    <location>
        <begin position="17"/>
        <end position="46"/>
    </location>
</feature>
<evidence type="ECO:0000313" key="9">
    <source>
        <dbReference type="EMBL" id="PIU24372.1"/>
    </source>
</evidence>
<dbReference type="PANTHER" id="PTHR36427">
    <property type="entry name" value="54S RIBOSOMAL PROTEIN L1, MITOCHONDRIAL"/>
    <property type="match status" value="1"/>
</dbReference>
<gene>
    <name evidence="9" type="ORF">COT12_01420</name>
</gene>
<organism evidence="9 10">
    <name type="scientific">Candidatus Berkelbacteria bacterium CG08_land_8_20_14_0_20_39_8</name>
    <dbReference type="NCBI Taxonomy" id="1974511"/>
    <lineage>
        <taxon>Bacteria</taxon>
        <taxon>Candidatus Berkelbacteria</taxon>
    </lineage>
</organism>
<feature type="region of interest" description="Disordered" evidence="8">
    <location>
        <begin position="1"/>
        <end position="64"/>
    </location>
</feature>
<dbReference type="EMBL" id="PEXI01000047">
    <property type="protein sequence ID" value="PIU24372.1"/>
    <property type="molecule type" value="Genomic_DNA"/>
</dbReference>
<dbReference type="InterPro" id="IPR023674">
    <property type="entry name" value="Ribosomal_uL1-like"/>
</dbReference>
<dbReference type="Gene3D" id="3.40.50.790">
    <property type="match status" value="1"/>
</dbReference>
<comment type="caution">
    <text evidence="9">The sequence shown here is derived from an EMBL/GenBank/DDBJ whole genome shotgun (WGS) entry which is preliminary data.</text>
</comment>
<feature type="compositionally biased region" description="Basic residues" evidence="8">
    <location>
        <begin position="54"/>
        <end position="64"/>
    </location>
</feature>
<comment type="similarity">
    <text evidence="1">Belongs to the universal ribosomal protein uL1 family.</text>
</comment>
<sequence length="256" mass="28058">MNQRVKEMVSEEVIDENQVKKQVEKAKKELKDEIAEEKSESEEKSASKKNNSGKGKKPSRSKKYQVARALIEPNKLYLTGEGIEKILQVASTKFDSTIEIHAKLTIDGIRGTLVLPAGAAKVKKVEVADEKTIDDLLAKIKANKFDFDLLIATPTVMPKLAAAAKILGPKGLMPSPKSGTVVDDTKVAIEEIKSGKVEYKQDGQKNIHLPLAKASWGKEKIAENLAAFLKILPKNKVVALYLTSTMSPSVKLELPK</sequence>
<dbReference type="Gene3D" id="3.30.190.20">
    <property type="match status" value="1"/>
</dbReference>
<protein>
    <recommendedName>
        <fullName evidence="6">Large ribosomal subunit protein uL1</fullName>
    </recommendedName>
    <alternativeName>
        <fullName evidence="7">50S ribosomal protein L1</fullName>
    </alternativeName>
</protein>
<keyword evidence="5" id="KW-0687">Ribonucleoprotein</keyword>
<evidence type="ECO:0000256" key="1">
    <source>
        <dbReference type="ARBA" id="ARBA00010531"/>
    </source>
</evidence>
<dbReference type="GO" id="GO:0006417">
    <property type="term" value="P:regulation of translation"/>
    <property type="evidence" value="ECO:0007669"/>
    <property type="project" value="UniProtKB-KW"/>
</dbReference>
<dbReference type="GO" id="GO:0015934">
    <property type="term" value="C:large ribosomal subunit"/>
    <property type="evidence" value="ECO:0007669"/>
    <property type="project" value="InterPro"/>
</dbReference>
<proteinExistence type="inferred from homology"/>
<dbReference type="Proteomes" id="UP000229896">
    <property type="component" value="Unassembled WGS sequence"/>
</dbReference>
<dbReference type="InterPro" id="IPR016095">
    <property type="entry name" value="Ribosomal_uL1_3-a/b-sand"/>
</dbReference>
<keyword evidence="4 9" id="KW-0689">Ribosomal protein</keyword>
<evidence type="ECO:0000256" key="8">
    <source>
        <dbReference type="SAM" id="MobiDB-lite"/>
    </source>
</evidence>
<accession>A0A2M6YCF0</accession>
<dbReference type="GO" id="GO:0006412">
    <property type="term" value="P:translation"/>
    <property type="evidence" value="ECO:0007669"/>
    <property type="project" value="InterPro"/>
</dbReference>
<dbReference type="Pfam" id="PF00687">
    <property type="entry name" value="Ribosomal_L1"/>
    <property type="match status" value="1"/>
</dbReference>
<dbReference type="SUPFAM" id="SSF56808">
    <property type="entry name" value="Ribosomal protein L1"/>
    <property type="match status" value="1"/>
</dbReference>
<evidence type="ECO:0000256" key="5">
    <source>
        <dbReference type="ARBA" id="ARBA00023274"/>
    </source>
</evidence>
<evidence type="ECO:0000313" key="10">
    <source>
        <dbReference type="Proteomes" id="UP000229896"/>
    </source>
</evidence>
<evidence type="ECO:0000256" key="2">
    <source>
        <dbReference type="ARBA" id="ARBA00022491"/>
    </source>
</evidence>
<evidence type="ECO:0000256" key="3">
    <source>
        <dbReference type="ARBA" id="ARBA00022845"/>
    </source>
</evidence>
<dbReference type="InterPro" id="IPR028364">
    <property type="entry name" value="Ribosomal_uL1/biogenesis"/>
</dbReference>
<evidence type="ECO:0000256" key="7">
    <source>
        <dbReference type="ARBA" id="ARBA00035452"/>
    </source>
</evidence>
<keyword evidence="3" id="KW-0810">Translation regulation</keyword>
<name>A0A2M6YCF0_9BACT</name>